<feature type="domain" description="DAGKc" evidence="1">
    <location>
        <begin position="81"/>
        <end position="174"/>
    </location>
</feature>
<dbReference type="InterPro" id="IPR001206">
    <property type="entry name" value="Diacylglycerol_kinase_cat_dom"/>
</dbReference>
<evidence type="ECO:0000259" key="1">
    <source>
        <dbReference type="PROSITE" id="PS50146"/>
    </source>
</evidence>
<accession>A0A1V2EWX4</accession>
<reference evidence="2 3" key="1">
    <citation type="submission" date="2016-11" db="EMBL/GenBank/DDBJ databases">
        <title>Genome sequence of Sphingomonas jeddahensis G39.</title>
        <authorList>
            <person name="Poehlein A."/>
            <person name="Wuebbeler J.H."/>
            <person name="Steinbuechel A."/>
            <person name="Daniel R."/>
        </authorList>
    </citation>
    <scope>NUCLEOTIDE SEQUENCE [LARGE SCALE GENOMIC DNA]</scope>
    <source>
        <strain evidence="2 3">G39</strain>
    </source>
</reference>
<name>A0A1V2EWX4_9SPHN</name>
<keyword evidence="2" id="KW-0808">Transferase</keyword>
<evidence type="ECO:0000313" key="2">
    <source>
        <dbReference type="EMBL" id="ONF97100.1"/>
    </source>
</evidence>
<dbReference type="Pfam" id="PF00781">
    <property type="entry name" value="DAGK_cat"/>
    <property type="match status" value="1"/>
</dbReference>
<dbReference type="GO" id="GO:0016301">
    <property type="term" value="F:kinase activity"/>
    <property type="evidence" value="ECO:0007669"/>
    <property type="project" value="UniProtKB-KW"/>
</dbReference>
<dbReference type="InterPro" id="IPR017438">
    <property type="entry name" value="ATP-NAD_kinase_N"/>
</dbReference>
<comment type="caution">
    <text evidence="2">The sequence shown here is derived from an EMBL/GenBank/DDBJ whole genome shotgun (WGS) entry which is preliminary data.</text>
</comment>
<protein>
    <submittedName>
        <fullName evidence="2">Putative lipid kinase</fullName>
    </submittedName>
</protein>
<dbReference type="Proteomes" id="UP000188729">
    <property type="component" value="Unassembled WGS sequence"/>
</dbReference>
<keyword evidence="3" id="KW-1185">Reference proteome</keyword>
<proteinExistence type="predicted"/>
<dbReference type="Gene3D" id="3.40.50.10330">
    <property type="entry name" value="Probable inorganic polyphosphate/atp-NAD kinase, domain 1"/>
    <property type="match status" value="1"/>
</dbReference>
<keyword evidence="2" id="KW-0418">Kinase</keyword>
<dbReference type="EMBL" id="MPSB01000002">
    <property type="protein sequence ID" value="ONF97100.1"/>
    <property type="molecule type" value="Genomic_DNA"/>
</dbReference>
<sequence length="348" mass="36569">MTIHVQMGAALHPKMGVGADLLHGLRPSRVAPVPSPSFRFATGAARVGIISNPRSRRNWTVDLELKIGPGVLAAAPTTNAQLVETLQSFAKHRLELLVIDGGDGTVRDVLSAAAAIYGDNLPPLALLPSGKTNALALDLGIPLGWSLEDAVTAHSTGRVQTRAPIDVRRDDGDGPLRGFIFGAGGFVLATELAQGTHRFGAIDGLAVGLSLVGAIAQTCFGGSANRWRAGERVEIFNHATGETSVRELYLLLGSTLQRLPLGIKPLGTTSSGLDVLAVDSPPRMLPVAAAAVVMGKEGSWLERMGYHHGHDIPPVRLTLKRGFILDGELFPGGTIDVRTGAPIRFVTP</sequence>
<dbReference type="AlphaFoldDB" id="A0A1V2EWX4"/>
<dbReference type="InterPro" id="IPR016064">
    <property type="entry name" value="NAD/diacylglycerol_kinase_sf"/>
</dbReference>
<evidence type="ECO:0000313" key="3">
    <source>
        <dbReference type="Proteomes" id="UP000188729"/>
    </source>
</evidence>
<organism evidence="2 3">
    <name type="scientific">Sphingomonas jeddahensis</name>
    <dbReference type="NCBI Taxonomy" id="1915074"/>
    <lineage>
        <taxon>Bacteria</taxon>
        <taxon>Pseudomonadati</taxon>
        <taxon>Pseudomonadota</taxon>
        <taxon>Alphaproteobacteria</taxon>
        <taxon>Sphingomonadales</taxon>
        <taxon>Sphingomonadaceae</taxon>
        <taxon>Sphingomonas</taxon>
    </lineage>
</organism>
<gene>
    <name evidence="2" type="ORF">SPHI_05370</name>
</gene>
<dbReference type="STRING" id="1915074.SPHI_05370"/>
<dbReference type="SUPFAM" id="SSF111331">
    <property type="entry name" value="NAD kinase/diacylglycerol kinase-like"/>
    <property type="match status" value="1"/>
</dbReference>
<dbReference type="PROSITE" id="PS50146">
    <property type="entry name" value="DAGK"/>
    <property type="match status" value="1"/>
</dbReference>